<dbReference type="InterPro" id="IPR000477">
    <property type="entry name" value="RT_dom"/>
</dbReference>
<dbReference type="PANTHER" id="PTHR47027">
    <property type="entry name" value="REVERSE TRANSCRIPTASE DOMAIN-CONTAINING PROTEIN"/>
    <property type="match status" value="1"/>
</dbReference>
<accession>A0ABR1BY39</accession>
<comment type="caution">
    <text evidence="2">The sequence shown here is derived from an EMBL/GenBank/DDBJ whole genome shotgun (WGS) entry which is preliminary data.</text>
</comment>
<dbReference type="Proteomes" id="UP001303046">
    <property type="component" value="Unassembled WGS sequence"/>
</dbReference>
<organism evidence="2 3">
    <name type="scientific">Necator americanus</name>
    <name type="common">Human hookworm</name>
    <dbReference type="NCBI Taxonomy" id="51031"/>
    <lineage>
        <taxon>Eukaryota</taxon>
        <taxon>Metazoa</taxon>
        <taxon>Ecdysozoa</taxon>
        <taxon>Nematoda</taxon>
        <taxon>Chromadorea</taxon>
        <taxon>Rhabditida</taxon>
        <taxon>Rhabditina</taxon>
        <taxon>Rhabditomorpha</taxon>
        <taxon>Strongyloidea</taxon>
        <taxon>Ancylostomatidae</taxon>
        <taxon>Bunostominae</taxon>
        <taxon>Necator</taxon>
    </lineage>
</organism>
<dbReference type="Pfam" id="PF00078">
    <property type="entry name" value="RVT_1"/>
    <property type="match status" value="1"/>
</dbReference>
<keyword evidence="3" id="KW-1185">Reference proteome</keyword>
<dbReference type="PANTHER" id="PTHR47027:SF20">
    <property type="entry name" value="REVERSE TRANSCRIPTASE-LIKE PROTEIN WITH RNA-DIRECTED DNA POLYMERASE DOMAIN"/>
    <property type="match status" value="1"/>
</dbReference>
<reference evidence="2 3" key="1">
    <citation type="submission" date="2023-08" db="EMBL/GenBank/DDBJ databases">
        <title>A Necator americanus chromosomal reference genome.</title>
        <authorList>
            <person name="Ilik V."/>
            <person name="Petrzelkova K.J."/>
            <person name="Pardy F."/>
            <person name="Fuh T."/>
            <person name="Niatou-Singa F.S."/>
            <person name="Gouil Q."/>
            <person name="Baker L."/>
            <person name="Ritchie M.E."/>
            <person name="Jex A.R."/>
            <person name="Gazzola D."/>
            <person name="Li H."/>
            <person name="Toshio Fujiwara R."/>
            <person name="Zhan B."/>
            <person name="Aroian R.V."/>
            <person name="Pafco B."/>
            <person name="Schwarz E.M."/>
        </authorList>
    </citation>
    <scope>NUCLEOTIDE SEQUENCE [LARGE SCALE GENOMIC DNA]</scope>
    <source>
        <strain evidence="2 3">Aroian</strain>
        <tissue evidence="2">Whole animal</tissue>
    </source>
</reference>
<protein>
    <recommendedName>
        <fullName evidence="1">Reverse transcriptase domain-containing protein</fullName>
    </recommendedName>
</protein>
<proteinExistence type="predicted"/>
<gene>
    <name evidence="2" type="primary">Necator_chrI.g2921</name>
    <name evidence="2" type="ORF">RB195_006792</name>
</gene>
<evidence type="ECO:0000313" key="3">
    <source>
        <dbReference type="Proteomes" id="UP001303046"/>
    </source>
</evidence>
<evidence type="ECO:0000313" key="2">
    <source>
        <dbReference type="EMBL" id="KAK6729956.1"/>
    </source>
</evidence>
<sequence length="478" mass="55463">MRRWDSNSNPTTMYYAAERTSDNGDRLVELCEQTGLIIASTFKRNHRRHQLTWQGSTLLTPKEQRKRKMRTLKLQLDYVLARKIPHFKIRFNKRNRGVPLQPKIDIAGLKDDECRRKFRQRVSIHVGVRTRKKLSDADSFTKCIQDAARETLPVLLPRKKFAFASAETKSTYNSVCVARSAGDFNQEKRLRRKLRRQVQQDRDNEWTSRAMEFEKAWEDRNPRKAYALLKQYSGKMKRCSLVLNTANGPIYAVNEEPPTVSEVLRIILDRLIKHREETTRDEQAGFRPGRSTIDQAFIVRRVIEIWQQYSKPMQLAFLDFEAAFDSPHRGRLLNALSADGVPRKFVRLLDDMNQQTTAAVRTPAGCTTPFEVVTEVRQRAVAGPFLFNFAIDDIMRRTVDQCPADIVLAPSGCTLTDVEYADDVVMLYSRKAVRNFNMLSILYRSWLQPMDYAYALINASRCGSLRDHERESGWTDNR</sequence>
<name>A0ABR1BY39_NECAM</name>
<evidence type="ECO:0000259" key="1">
    <source>
        <dbReference type="Pfam" id="PF00078"/>
    </source>
</evidence>
<feature type="domain" description="Reverse transcriptase" evidence="1">
    <location>
        <begin position="265"/>
        <end position="431"/>
    </location>
</feature>
<dbReference type="EMBL" id="JAVFWL010000001">
    <property type="protein sequence ID" value="KAK6729956.1"/>
    <property type="molecule type" value="Genomic_DNA"/>
</dbReference>